<feature type="domain" description="Ubiquitin fusion degradation protein UFD1 N-terminal subdomain 1" evidence="4">
    <location>
        <begin position="84"/>
        <end position="131"/>
    </location>
</feature>
<dbReference type="PANTHER" id="PTHR12555:SF15">
    <property type="entry name" value="FUSION DEGRADATION PROTEIN (UFD1), PUTATIVE (AFU_ORTHOLOGUE AFUA_4G04640)-RELATED"/>
    <property type="match status" value="1"/>
</dbReference>
<reference evidence="6 7" key="1">
    <citation type="submission" date="2018-12" db="EMBL/GenBank/DDBJ databases">
        <title>Genome of Verticillium dahliae isolate Getta Getta.</title>
        <authorList>
            <person name="Gardiner D.M."/>
        </authorList>
    </citation>
    <scope>NUCLEOTIDE SEQUENCE [LARGE SCALE GENOMIC DNA]</scope>
    <source>
        <strain evidence="6 7">Getta Getta</strain>
    </source>
</reference>
<proteinExistence type="inferred from homology"/>
<dbReference type="PANTHER" id="PTHR12555">
    <property type="entry name" value="UBIQUITIN FUSION DEGRADATON PROTEIN 1"/>
    <property type="match status" value="1"/>
</dbReference>
<comment type="caution">
    <text evidence="6">The sequence shown here is derived from an EMBL/GenBank/DDBJ whole genome shotgun (WGS) entry which is preliminary data.</text>
</comment>
<evidence type="ECO:0000313" key="7">
    <source>
        <dbReference type="Proteomes" id="UP000288725"/>
    </source>
</evidence>
<evidence type="ECO:0000259" key="5">
    <source>
        <dbReference type="Pfam" id="PF24842"/>
    </source>
</evidence>
<dbReference type="Pfam" id="PF24842">
    <property type="entry name" value="UFD1_N2"/>
    <property type="match status" value="1"/>
</dbReference>
<keyword evidence="2" id="KW-0833">Ubl conjugation pathway</keyword>
<evidence type="ECO:0000256" key="2">
    <source>
        <dbReference type="ARBA" id="ARBA00022786"/>
    </source>
</evidence>
<dbReference type="GO" id="GO:0031593">
    <property type="term" value="F:polyubiquitin modification-dependent protein binding"/>
    <property type="evidence" value="ECO:0007669"/>
    <property type="project" value="TreeGrafter"/>
</dbReference>
<dbReference type="InterPro" id="IPR055417">
    <property type="entry name" value="UFD1_N1"/>
</dbReference>
<gene>
    <name evidence="6" type="ORF">VDGE_09054</name>
</gene>
<dbReference type="Pfam" id="PF03152">
    <property type="entry name" value="UFD1_N1"/>
    <property type="match status" value="1"/>
</dbReference>
<organism evidence="6 7">
    <name type="scientific">Verticillium dahliae</name>
    <name type="common">Verticillium wilt</name>
    <dbReference type="NCBI Taxonomy" id="27337"/>
    <lineage>
        <taxon>Eukaryota</taxon>
        <taxon>Fungi</taxon>
        <taxon>Dikarya</taxon>
        <taxon>Ascomycota</taxon>
        <taxon>Pezizomycotina</taxon>
        <taxon>Sordariomycetes</taxon>
        <taxon>Hypocreomycetidae</taxon>
        <taxon>Glomerellales</taxon>
        <taxon>Plectosphaerellaceae</taxon>
        <taxon>Verticillium</taxon>
    </lineage>
</organism>
<evidence type="ECO:0000313" key="6">
    <source>
        <dbReference type="EMBL" id="RXG43111.1"/>
    </source>
</evidence>
<dbReference type="EMBL" id="RSDZ01000117">
    <property type="protein sequence ID" value="RXG43111.1"/>
    <property type="molecule type" value="Genomic_DNA"/>
</dbReference>
<dbReference type="Proteomes" id="UP000288725">
    <property type="component" value="Chromosome 4"/>
</dbReference>
<protein>
    <submittedName>
        <fullName evidence="6">Uncharacterized protein</fullName>
    </submittedName>
</protein>
<accession>A0A444RPF7</accession>
<dbReference type="Gene3D" id="3.10.330.10">
    <property type="match status" value="1"/>
</dbReference>
<dbReference type="GO" id="GO:0036503">
    <property type="term" value="P:ERAD pathway"/>
    <property type="evidence" value="ECO:0007669"/>
    <property type="project" value="TreeGrafter"/>
</dbReference>
<dbReference type="InterPro" id="IPR055418">
    <property type="entry name" value="UFD1_N2"/>
</dbReference>
<dbReference type="InterPro" id="IPR042299">
    <property type="entry name" value="Ufd1-like_Nn"/>
</dbReference>
<dbReference type="AlphaFoldDB" id="A0A444RPF7"/>
<name>A0A444RPF7_VERDA</name>
<dbReference type="Gene3D" id="2.40.40.50">
    <property type="entry name" value="Ubiquitin fusion degradation protein UFD1, N-terminal domain"/>
    <property type="match status" value="1"/>
</dbReference>
<evidence type="ECO:0000259" key="4">
    <source>
        <dbReference type="Pfam" id="PF03152"/>
    </source>
</evidence>
<dbReference type="GO" id="GO:0006511">
    <property type="term" value="P:ubiquitin-dependent protein catabolic process"/>
    <property type="evidence" value="ECO:0007669"/>
    <property type="project" value="InterPro"/>
</dbReference>
<feature type="domain" description="Ubiquitin fusion degradation protein UFD1 N-terminal subdomain 2" evidence="5">
    <location>
        <begin position="165"/>
        <end position="241"/>
    </location>
</feature>
<evidence type="ECO:0000256" key="1">
    <source>
        <dbReference type="ARBA" id="ARBA00006043"/>
    </source>
</evidence>
<comment type="similarity">
    <text evidence="1">Belongs to the UFD1 family.</text>
</comment>
<feature type="compositionally biased region" description="Polar residues" evidence="3">
    <location>
        <begin position="52"/>
        <end position="81"/>
    </location>
</feature>
<evidence type="ECO:0000256" key="3">
    <source>
        <dbReference type="SAM" id="MobiDB-lite"/>
    </source>
</evidence>
<feature type="region of interest" description="Disordered" evidence="3">
    <location>
        <begin position="50"/>
        <end position="81"/>
    </location>
</feature>
<dbReference type="InterPro" id="IPR004854">
    <property type="entry name" value="Ufd1-like"/>
</dbReference>
<sequence length="297" mass="32511">MGDIEPQDNNPSITWSASFSVVPPARSAPKDLRGDKILLPQSALEHLLAASRSPSHPNQTFSSSRDPFNPYATHQSGPYHETSQLPNPLTFRLVNPINGNAVHAGIREFSAEEGQVALGPYLMEALGIDSSMFASESDIDSDAHATSDQSKAYPRITIHAKHLPKGTYVRLRPLEAGYNPDDWKSLLERQLRQSFTTLTKDAVLAVRGVKGEQFQFLIDKFSPEGDGICVVDTDLEVDIEALNEEQARETLRQIMAQEETGSANGSSKGGTLDIWKPIDGQVVPVQNRLDNGLCHAI</sequence>
<dbReference type="GO" id="GO:0034098">
    <property type="term" value="C:VCP-NPL4-UFD1 AAA ATPase complex"/>
    <property type="evidence" value="ECO:0007669"/>
    <property type="project" value="TreeGrafter"/>
</dbReference>